<dbReference type="PROSITE" id="PS51257">
    <property type="entry name" value="PROKAR_LIPOPROTEIN"/>
    <property type="match status" value="1"/>
</dbReference>
<gene>
    <name evidence="1" type="ORF">C8E01_106109</name>
</gene>
<dbReference type="RefSeq" id="WP_116543507.1">
    <property type="nucleotide sequence ID" value="NZ_QEKI01000006.1"/>
</dbReference>
<comment type="caution">
    <text evidence="1">The sequence shown here is derived from an EMBL/GenBank/DDBJ whole genome shotgun (WGS) entry which is preliminary data.</text>
</comment>
<dbReference type="AlphaFoldDB" id="A0A2U1AWI2"/>
<sequence length="244" mass="28547">MRRAHLLLVVLSAFVAGCESKYKDPDPQAMGYDYYPLEIGQYRVYNVMDIRFSSNIGDTIRFQLRERVDTSFHDQTGQLVYKVIRSIRPNDRSEWLDDSVMIVNKTERMVLTTKDNTKYVKMVFPVNGSKKWEMDAFNSRVVVDSIARLYVIKQQYVYDSVGEPFVINGTEFPNTVTVKPEVPFVAGRLDDRREVYSKNVGLVYRIYNKVTYCELSNNKECPKYVDWRDSGHERHEILIEHGKL</sequence>
<protein>
    <submittedName>
        <fullName evidence="1">Uncharacterized protein</fullName>
    </submittedName>
</protein>
<proteinExistence type="predicted"/>
<dbReference type="Proteomes" id="UP000245466">
    <property type="component" value="Unassembled WGS sequence"/>
</dbReference>
<dbReference type="EMBL" id="QEKI01000006">
    <property type="protein sequence ID" value="PVY40768.1"/>
    <property type="molecule type" value="Genomic_DNA"/>
</dbReference>
<dbReference type="OrthoDB" id="1467525at2"/>
<name>A0A2U1AWI2_9BACT</name>
<evidence type="ECO:0000313" key="2">
    <source>
        <dbReference type="Proteomes" id="UP000245466"/>
    </source>
</evidence>
<accession>A0A2U1AWI2</accession>
<organism evidence="1 2">
    <name type="scientific">Pontibacter virosus</name>
    <dbReference type="NCBI Taxonomy" id="1765052"/>
    <lineage>
        <taxon>Bacteria</taxon>
        <taxon>Pseudomonadati</taxon>
        <taxon>Bacteroidota</taxon>
        <taxon>Cytophagia</taxon>
        <taxon>Cytophagales</taxon>
        <taxon>Hymenobacteraceae</taxon>
        <taxon>Pontibacter</taxon>
    </lineage>
</organism>
<keyword evidence="2" id="KW-1185">Reference proteome</keyword>
<reference evidence="1 2" key="1">
    <citation type="submission" date="2018-04" db="EMBL/GenBank/DDBJ databases">
        <title>Genomic Encyclopedia of Type Strains, Phase IV (KMG-IV): sequencing the most valuable type-strain genomes for metagenomic binning, comparative biology and taxonomic classification.</title>
        <authorList>
            <person name="Goeker M."/>
        </authorList>
    </citation>
    <scope>NUCLEOTIDE SEQUENCE [LARGE SCALE GENOMIC DNA]</scope>
    <source>
        <strain evidence="1 2">DSM 100231</strain>
    </source>
</reference>
<evidence type="ECO:0000313" key="1">
    <source>
        <dbReference type="EMBL" id="PVY40768.1"/>
    </source>
</evidence>